<dbReference type="Gene3D" id="3.40.50.300">
    <property type="entry name" value="P-loop containing nucleotide triphosphate hydrolases"/>
    <property type="match status" value="1"/>
</dbReference>
<gene>
    <name evidence="3" type="ORF">BD626DRAFT_617694</name>
</gene>
<dbReference type="Pfam" id="PF17109">
    <property type="entry name" value="Goodbye"/>
    <property type="match status" value="1"/>
</dbReference>
<dbReference type="PANTHER" id="PTHR10039:SF16">
    <property type="entry name" value="GPI INOSITOL-DEACYLASE"/>
    <property type="match status" value="1"/>
</dbReference>
<accession>A0A550BWB3</accession>
<dbReference type="OrthoDB" id="7464126at2759"/>
<comment type="caution">
    <text evidence="3">The sequence shown here is derived from an EMBL/GenBank/DDBJ whole genome shotgun (WGS) entry which is preliminary data.</text>
</comment>
<dbReference type="Proteomes" id="UP000320762">
    <property type="component" value="Unassembled WGS sequence"/>
</dbReference>
<feature type="non-terminal residue" evidence="3">
    <location>
        <position position="677"/>
    </location>
</feature>
<dbReference type="PROSITE" id="PS50837">
    <property type="entry name" value="NACHT"/>
    <property type="match status" value="1"/>
</dbReference>
<dbReference type="InterPro" id="IPR027417">
    <property type="entry name" value="P-loop_NTPase"/>
</dbReference>
<protein>
    <recommendedName>
        <fullName evidence="2">NACHT domain-containing protein</fullName>
    </recommendedName>
</protein>
<dbReference type="InterPro" id="IPR007111">
    <property type="entry name" value="NACHT_NTPase"/>
</dbReference>
<dbReference type="AlphaFoldDB" id="A0A550BWB3"/>
<keyword evidence="1" id="KW-0677">Repeat</keyword>
<dbReference type="InterPro" id="IPR031350">
    <property type="entry name" value="Goodbye_dom"/>
</dbReference>
<keyword evidence="4" id="KW-1185">Reference proteome</keyword>
<dbReference type="STRING" id="97359.A0A550BWB3"/>
<dbReference type="InterPro" id="IPR056884">
    <property type="entry name" value="NPHP3-like_N"/>
</dbReference>
<evidence type="ECO:0000256" key="1">
    <source>
        <dbReference type="ARBA" id="ARBA00022737"/>
    </source>
</evidence>
<dbReference type="SUPFAM" id="SSF52540">
    <property type="entry name" value="P-loop containing nucleoside triphosphate hydrolases"/>
    <property type="match status" value="1"/>
</dbReference>
<evidence type="ECO:0000313" key="3">
    <source>
        <dbReference type="EMBL" id="TRM56803.1"/>
    </source>
</evidence>
<feature type="domain" description="NACHT" evidence="2">
    <location>
        <begin position="324"/>
        <end position="440"/>
    </location>
</feature>
<reference evidence="3 4" key="1">
    <citation type="journal article" date="2019" name="New Phytol.">
        <title>Comparative genomics reveals unique wood-decay strategies and fruiting body development in the Schizophyllaceae.</title>
        <authorList>
            <person name="Almasi E."/>
            <person name="Sahu N."/>
            <person name="Krizsan K."/>
            <person name="Balint B."/>
            <person name="Kovacs G.M."/>
            <person name="Kiss B."/>
            <person name="Cseklye J."/>
            <person name="Drula E."/>
            <person name="Henrissat B."/>
            <person name="Nagy I."/>
            <person name="Chovatia M."/>
            <person name="Adam C."/>
            <person name="LaButti K."/>
            <person name="Lipzen A."/>
            <person name="Riley R."/>
            <person name="Grigoriev I.V."/>
            <person name="Nagy L.G."/>
        </authorList>
    </citation>
    <scope>NUCLEOTIDE SEQUENCE [LARGE SCALE GENOMIC DNA]</scope>
    <source>
        <strain evidence="3 4">NL-1724</strain>
    </source>
</reference>
<evidence type="ECO:0000313" key="4">
    <source>
        <dbReference type="Proteomes" id="UP000320762"/>
    </source>
</evidence>
<sequence length="677" mass="74890">MSGLRGIWEDAVNRYERDTGEKLLLADFDDTSNDGCLLFIEQRSRDFDDFRARGPERLRKHLVAICNVVQPLCGCLGDLTAVAVSPLKGIFGAIGVIMKAATDVSADYDAIVDVFETMADIVRMVKPISGSRFQDTLREPTVKLFAQILMVLGVVSKLQREGRFKTWIKKFRQDKDVSHALKALQQLAQVHHETVSSVTLHAIEEVLAMLGSSSSWAETEQQMTRECLKHIGRIASDLHGESYVSSAAVDRRVLEDIQRVLLLHTEKCQRASDDTALRSLLQWLPYPDPNIKLNSALRSRLPGTGAWFLDGNTFAAFKSFLERQTLWLHGKAGSGKSTLLAAAIQDMRAHCAASGPGLVVAFHFFDATDSTARRDLRELISSFLCQLAYEFPDALPLLSLGHGKHKYGGSQASLDTLQHYLNMLLAAPTRFFFAVDALDESDDSDIITFLNDIAARANVSLIMTSRAEVSFRQDLISLSSVQVDMDSESVNCDILLLINDALRPGGILKRAKDGALIRQTLNDGADGNFRWAALQLQALQKVSSIPLLVQRTLSNMPSTLSGIYALHLERLSDVAKTIRYTLAWLLFSRRPLSVNAFAETLAFDYADGALPVFDRSLRPSSTDEVLALVGSVFVTVRKDGSRQRCVYVAHASVREYLLALPPTSNFYLNAYLASSIL</sequence>
<name>A0A550BWB3_9AGAR</name>
<dbReference type="EMBL" id="VDMD01000059">
    <property type="protein sequence ID" value="TRM56803.1"/>
    <property type="molecule type" value="Genomic_DNA"/>
</dbReference>
<dbReference type="PANTHER" id="PTHR10039">
    <property type="entry name" value="AMELOGENIN"/>
    <property type="match status" value="1"/>
</dbReference>
<dbReference type="Pfam" id="PF24883">
    <property type="entry name" value="NPHP3_N"/>
    <property type="match status" value="1"/>
</dbReference>
<evidence type="ECO:0000259" key="2">
    <source>
        <dbReference type="PROSITE" id="PS50837"/>
    </source>
</evidence>
<proteinExistence type="predicted"/>
<organism evidence="3 4">
    <name type="scientific">Schizophyllum amplum</name>
    <dbReference type="NCBI Taxonomy" id="97359"/>
    <lineage>
        <taxon>Eukaryota</taxon>
        <taxon>Fungi</taxon>
        <taxon>Dikarya</taxon>
        <taxon>Basidiomycota</taxon>
        <taxon>Agaricomycotina</taxon>
        <taxon>Agaricomycetes</taxon>
        <taxon>Agaricomycetidae</taxon>
        <taxon>Agaricales</taxon>
        <taxon>Schizophyllaceae</taxon>
        <taxon>Schizophyllum</taxon>
    </lineage>
</organism>